<organism evidence="2 3">
    <name type="scientific">Salinimonas iocasae</name>
    <dbReference type="NCBI Taxonomy" id="2572577"/>
    <lineage>
        <taxon>Bacteria</taxon>
        <taxon>Pseudomonadati</taxon>
        <taxon>Pseudomonadota</taxon>
        <taxon>Gammaproteobacteria</taxon>
        <taxon>Alteromonadales</taxon>
        <taxon>Alteromonadaceae</taxon>
        <taxon>Alteromonas/Salinimonas group</taxon>
        <taxon>Salinimonas</taxon>
    </lineage>
</organism>
<feature type="chain" id="PRO_5022741249" evidence="1">
    <location>
        <begin position="24"/>
        <end position="245"/>
    </location>
</feature>
<dbReference type="EMBL" id="CP039852">
    <property type="protein sequence ID" value="QCZ92810.1"/>
    <property type="molecule type" value="Genomic_DNA"/>
</dbReference>
<dbReference type="InterPro" id="IPR011990">
    <property type="entry name" value="TPR-like_helical_dom_sf"/>
</dbReference>
<gene>
    <name evidence="2" type="ORF">FBQ74_04640</name>
</gene>
<dbReference type="PANTHER" id="PTHR11102">
    <property type="entry name" value="SEL-1-LIKE PROTEIN"/>
    <property type="match status" value="1"/>
</dbReference>
<dbReference type="Pfam" id="PF08238">
    <property type="entry name" value="Sel1"/>
    <property type="match status" value="3"/>
</dbReference>
<keyword evidence="3" id="KW-1185">Reference proteome</keyword>
<protein>
    <submittedName>
        <fullName evidence="2">SEL1-like repeat protein</fullName>
    </submittedName>
</protein>
<dbReference type="SMART" id="SM00671">
    <property type="entry name" value="SEL1"/>
    <property type="match status" value="3"/>
</dbReference>
<feature type="signal peptide" evidence="1">
    <location>
        <begin position="1"/>
        <end position="23"/>
    </location>
</feature>
<keyword evidence="1" id="KW-0732">Signal</keyword>
<accession>A0A5B7YBC9</accession>
<dbReference type="Proteomes" id="UP000304912">
    <property type="component" value="Chromosome"/>
</dbReference>
<evidence type="ECO:0000313" key="3">
    <source>
        <dbReference type="Proteomes" id="UP000304912"/>
    </source>
</evidence>
<dbReference type="AlphaFoldDB" id="A0A5B7YBC9"/>
<dbReference type="PANTHER" id="PTHR11102:SF160">
    <property type="entry name" value="ERAD-ASSOCIATED E3 UBIQUITIN-PROTEIN LIGASE COMPONENT HRD3"/>
    <property type="match status" value="1"/>
</dbReference>
<dbReference type="OrthoDB" id="5886447at2"/>
<sequence>MITGKFLTRLIMCALLVTGNVQAQDAAIPETLIDQLETLAESENAEAMYHLGMLYNNGVGVPRSPSKALAYFRQAAEKGDALGQYKLGCYLVGQFGQIDGLQLNKDEGIEYKQAAAEAGYALAQYDVAGFHFQQKQWDSALEWLTRAAKQAYRPALVALAGIYSDKGTPVYDPVSAWQYFLLMPESTGTEWLQARRSAVEGALSAEQKQKAAEQKSSMQFDRTALTKRAQAGLDRAKALVMQQGD</sequence>
<dbReference type="Gene3D" id="1.25.40.10">
    <property type="entry name" value="Tetratricopeptide repeat domain"/>
    <property type="match status" value="1"/>
</dbReference>
<name>A0A5B7YBC9_9ALTE</name>
<dbReference type="RefSeq" id="WP_139755559.1">
    <property type="nucleotide sequence ID" value="NZ_CP039852.1"/>
</dbReference>
<proteinExistence type="predicted"/>
<dbReference type="InterPro" id="IPR006597">
    <property type="entry name" value="Sel1-like"/>
</dbReference>
<evidence type="ECO:0000313" key="2">
    <source>
        <dbReference type="EMBL" id="QCZ92810.1"/>
    </source>
</evidence>
<dbReference type="SUPFAM" id="SSF81901">
    <property type="entry name" value="HCP-like"/>
    <property type="match status" value="1"/>
</dbReference>
<evidence type="ECO:0000256" key="1">
    <source>
        <dbReference type="SAM" id="SignalP"/>
    </source>
</evidence>
<dbReference type="KEGG" id="salk:FBQ74_04640"/>
<reference evidence="2 3" key="1">
    <citation type="submission" date="2019-04" db="EMBL/GenBank/DDBJ databases">
        <title>Salinimonas iocasae sp. nov., a halophilic bacterium isolated from the outer tube casing of tubeworms in Okinawa Trough.</title>
        <authorList>
            <person name="Zhang H."/>
            <person name="Wang H."/>
            <person name="Li C."/>
        </authorList>
    </citation>
    <scope>NUCLEOTIDE SEQUENCE [LARGE SCALE GENOMIC DNA]</scope>
    <source>
        <strain evidence="2 3">KX18D6</strain>
    </source>
</reference>
<dbReference type="InterPro" id="IPR050767">
    <property type="entry name" value="Sel1_AlgK"/>
</dbReference>